<keyword evidence="2" id="KW-1133">Transmembrane helix</keyword>
<dbReference type="Proteomes" id="UP000192674">
    <property type="component" value="Unassembled WGS sequence"/>
</dbReference>
<reference evidence="3 4" key="1">
    <citation type="submission" date="2017-04" db="EMBL/GenBank/DDBJ databases">
        <authorList>
            <person name="Afonso C.L."/>
            <person name="Miller P.J."/>
            <person name="Scott M.A."/>
            <person name="Spackman E."/>
            <person name="Goraichik I."/>
            <person name="Dimitrov K.M."/>
            <person name="Suarez D.L."/>
            <person name="Swayne D.E."/>
        </authorList>
    </citation>
    <scope>NUCLEOTIDE SEQUENCE [LARGE SCALE GENOMIC DNA]</scope>
    <source>
        <strain evidence="3 4">DSM 43828</strain>
    </source>
</reference>
<evidence type="ECO:0000256" key="1">
    <source>
        <dbReference type="SAM" id="MobiDB-lite"/>
    </source>
</evidence>
<dbReference type="AlphaFoldDB" id="A0A1Y5YCJ5"/>
<keyword evidence="2" id="KW-0812">Transmembrane</keyword>
<feature type="compositionally biased region" description="Polar residues" evidence="1">
    <location>
        <begin position="117"/>
        <end position="140"/>
    </location>
</feature>
<gene>
    <name evidence="3" type="ORF">SAMN05661093_10942</name>
</gene>
<dbReference type="OrthoDB" id="4147502at2"/>
<feature type="region of interest" description="Disordered" evidence="1">
    <location>
        <begin position="1"/>
        <end position="43"/>
    </location>
</feature>
<evidence type="ECO:0000313" key="4">
    <source>
        <dbReference type="Proteomes" id="UP000192674"/>
    </source>
</evidence>
<organism evidence="3 4">
    <name type="scientific">Kibdelosporangium aridum</name>
    <dbReference type="NCBI Taxonomy" id="2030"/>
    <lineage>
        <taxon>Bacteria</taxon>
        <taxon>Bacillati</taxon>
        <taxon>Actinomycetota</taxon>
        <taxon>Actinomycetes</taxon>
        <taxon>Pseudonocardiales</taxon>
        <taxon>Pseudonocardiaceae</taxon>
        <taxon>Kibdelosporangium</taxon>
    </lineage>
</organism>
<feature type="region of interest" description="Disordered" evidence="1">
    <location>
        <begin position="80"/>
        <end position="146"/>
    </location>
</feature>
<protein>
    <submittedName>
        <fullName evidence="3">Uncharacterized protein</fullName>
    </submittedName>
</protein>
<feature type="compositionally biased region" description="Basic and acidic residues" evidence="1">
    <location>
        <begin position="1"/>
        <end position="14"/>
    </location>
</feature>
<dbReference type="EMBL" id="FWXV01000023">
    <property type="protein sequence ID" value="SMD27339.1"/>
    <property type="molecule type" value="Genomic_DNA"/>
</dbReference>
<feature type="transmembrane region" description="Helical" evidence="2">
    <location>
        <begin position="51"/>
        <end position="73"/>
    </location>
</feature>
<evidence type="ECO:0000313" key="3">
    <source>
        <dbReference type="EMBL" id="SMD27339.1"/>
    </source>
</evidence>
<keyword evidence="2" id="KW-0472">Membrane</keyword>
<proteinExistence type="predicted"/>
<dbReference type="RefSeq" id="WP_084434888.1">
    <property type="nucleotide sequence ID" value="NZ_FWXV01000023.1"/>
</dbReference>
<keyword evidence="4" id="KW-1185">Reference proteome</keyword>
<name>A0A1Y5YCJ5_KIBAR</name>
<accession>A0A1Y5YCJ5</accession>
<feature type="compositionally biased region" description="Low complexity" evidence="1">
    <location>
        <begin position="80"/>
        <end position="116"/>
    </location>
</feature>
<evidence type="ECO:0000256" key="2">
    <source>
        <dbReference type="SAM" id="Phobius"/>
    </source>
</evidence>
<sequence>MNEEISRQLREAAEAHQPNRAQMQARLERGMAGATGRRPRTSGIATSWSKVTLAGFAAASILATAGLAVAAILQTAPTPPDIATTPADPSPSGTPSTTHSARATDSSAPPSAASQPGRTATGRTTSGNPTSAPPTDSQLSDGPLSSEGFIDPDTNIYWAQSRLALNTTQPLTTLTVQLRITQTGGVQATGQWQTGPGDDFTLTVQEIGGALVYRWDLKPGRTVPVAQHTFAAQYNHAAGTRNAHADSYRAQATATGGAFAVRGGFTPAK</sequence>